<dbReference type="VEuPathDB" id="FungiDB:yc1106_05211"/>
<dbReference type="AlphaFoldDB" id="A0A9Q8Z7P7"/>
<accession>A0A9Q8Z7P7</accession>
<feature type="signal peptide" evidence="1">
    <location>
        <begin position="1"/>
        <end position="21"/>
    </location>
</feature>
<evidence type="ECO:0000313" key="3">
    <source>
        <dbReference type="Proteomes" id="UP001056012"/>
    </source>
</evidence>
<dbReference type="EMBL" id="CP089276">
    <property type="protein sequence ID" value="USP77937.1"/>
    <property type="molecule type" value="Genomic_DNA"/>
</dbReference>
<protein>
    <submittedName>
        <fullName evidence="2">Uncharacterized protein</fullName>
    </submittedName>
</protein>
<name>A0A9Q8Z7P7_CURCL</name>
<sequence length="219" mass="24227">MRLLLPLLSPLLLSVSASTSAEPQDASSSTPADEPTPVGALWAAKWNATTLAPYTQHCHAKSSYSAKIYKLNELYPDLAEQAPQLKVFYNRQLYAGSWDGIDVHGTGRELMVMSVADLPYKVREWLKKESTQRHYSVQDDLVFFAPGAIYPILPLWVEEAEDAAGPECEGVFESLEAYANEPEDGKVIGKVRHEMLGGKDVKFTVEALKVTAKEGRDEL</sequence>
<feature type="chain" id="PRO_5040129353" evidence="1">
    <location>
        <begin position="22"/>
        <end position="219"/>
    </location>
</feature>
<dbReference type="OrthoDB" id="4359806at2759"/>
<reference evidence="2" key="1">
    <citation type="submission" date="2021-12" db="EMBL/GenBank/DDBJ databases">
        <title>Curvularia clavata genome.</title>
        <authorList>
            <person name="Cao Y."/>
        </authorList>
    </citation>
    <scope>NUCLEOTIDE SEQUENCE</scope>
    <source>
        <strain evidence="2">Yc1106</strain>
    </source>
</reference>
<keyword evidence="1" id="KW-0732">Signal</keyword>
<organism evidence="2 3">
    <name type="scientific">Curvularia clavata</name>
    <dbReference type="NCBI Taxonomy" id="95742"/>
    <lineage>
        <taxon>Eukaryota</taxon>
        <taxon>Fungi</taxon>
        <taxon>Dikarya</taxon>
        <taxon>Ascomycota</taxon>
        <taxon>Pezizomycotina</taxon>
        <taxon>Dothideomycetes</taxon>
        <taxon>Pleosporomycetidae</taxon>
        <taxon>Pleosporales</taxon>
        <taxon>Pleosporineae</taxon>
        <taxon>Pleosporaceae</taxon>
        <taxon>Curvularia</taxon>
    </lineage>
</organism>
<evidence type="ECO:0000256" key="1">
    <source>
        <dbReference type="SAM" id="SignalP"/>
    </source>
</evidence>
<evidence type="ECO:0000313" key="2">
    <source>
        <dbReference type="EMBL" id="USP77937.1"/>
    </source>
</evidence>
<gene>
    <name evidence="2" type="ORF">yc1106_05211</name>
</gene>
<proteinExistence type="predicted"/>
<dbReference type="Proteomes" id="UP001056012">
    <property type="component" value="Chromosome 3"/>
</dbReference>
<keyword evidence="3" id="KW-1185">Reference proteome</keyword>